<feature type="region of interest" description="Disordered" evidence="1">
    <location>
        <begin position="1"/>
        <end position="21"/>
    </location>
</feature>
<sequence>MPLHVQAPQDKPTTLNHPLAENQLQSTKGRALLNKGNWDCQYCMLVSY</sequence>
<dbReference type="AlphaFoldDB" id="A0AAD1C797"/>
<feature type="compositionally biased region" description="Polar residues" evidence="1">
    <location>
        <begin position="11"/>
        <end position="21"/>
    </location>
</feature>
<evidence type="ECO:0000313" key="3">
    <source>
        <dbReference type="Proteomes" id="UP000217792"/>
    </source>
</evidence>
<dbReference type="EMBL" id="AP014880">
    <property type="protein sequence ID" value="BAW16478.1"/>
    <property type="molecule type" value="Genomic_DNA"/>
</dbReference>
<organism evidence="2 3">
    <name type="scientific">Streptococcus intermedius</name>
    <dbReference type="NCBI Taxonomy" id="1338"/>
    <lineage>
        <taxon>Bacteria</taxon>
        <taxon>Bacillati</taxon>
        <taxon>Bacillota</taxon>
        <taxon>Bacilli</taxon>
        <taxon>Lactobacillales</taxon>
        <taxon>Streptococcaceae</taxon>
        <taxon>Streptococcus</taxon>
        <taxon>Streptococcus anginosus group</taxon>
    </lineage>
</organism>
<gene>
    <name evidence="2" type="ORF">SITYG_04920</name>
</gene>
<dbReference type="Proteomes" id="UP000217792">
    <property type="component" value="Chromosome"/>
</dbReference>
<accession>A0AAD1C797</accession>
<reference evidence="2 3" key="1">
    <citation type="journal article" date="2017" name="Infect. Immun.">
        <title>Characterization of the Pathogenicity of Streptococcus intermedius TYG1620 Isolated from a Human Brain Abscess Based on the Complete Genome Sequence with Transcriptome Analysis and Transposon Mutagenesis in a Murine Subcutaneous Abscess Model.</title>
        <authorList>
            <person name="Hasegawa N."/>
            <person name="Sekizuka T."/>
            <person name="Sugi Y."/>
            <person name="Kawakami N."/>
            <person name="Ogasawara Y."/>
            <person name="Kato K."/>
            <person name="Yamashita A."/>
            <person name="Takeuchi F."/>
            <person name="Kuroda M."/>
        </authorList>
    </citation>
    <scope>NUCLEOTIDE SEQUENCE [LARGE SCALE GENOMIC DNA]</scope>
    <source>
        <strain evidence="2 3">TYG1620</strain>
    </source>
</reference>
<dbReference type="RefSeq" id="WP_158467585.1">
    <property type="nucleotide sequence ID" value="NZ_AP014880.1"/>
</dbReference>
<evidence type="ECO:0000256" key="1">
    <source>
        <dbReference type="SAM" id="MobiDB-lite"/>
    </source>
</evidence>
<name>A0AAD1C797_STRIT</name>
<proteinExistence type="predicted"/>
<protein>
    <submittedName>
        <fullName evidence="2">Uncharacterized protein</fullName>
    </submittedName>
</protein>
<evidence type="ECO:0000313" key="2">
    <source>
        <dbReference type="EMBL" id="BAW16478.1"/>
    </source>
</evidence>